<dbReference type="EMBL" id="KB742541">
    <property type="protein sequence ID" value="EOB07285.1"/>
    <property type="molecule type" value="Genomic_DNA"/>
</dbReference>
<evidence type="ECO:0000256" key="1">
    <source>
        <dbReference type="SAM" id="SignalP"/>
    </source>
</evidence>
<feature type="signal peptide" evidence="1">
    <location>
        <begin position="1"/>
        <end position="16"/>
    </location>
</feature>
<keyword evidence="1" id="KW-0732">Signal</keyword>
<proteinExistence type="predicted"/>
<gene>
    <name evidence="2" type="ORF">Anapl_13743</name>
</gene>
<reference evidence="3" key="1">
    <citation type="journal article" date="2013" name="Nat. Genet.">
        <title>The duck genome and transcriptome provide insight into an avian influenza virus reservoir species.</title>
        <authorList>
            <person name="Huang Y."/>
            <person name="Li Y."/>
            <person name="Burt D.W."/>
            <person name="Chen H."/>
            <person name="Zhang Y."/>
            <person name="Qian W."/>
            <person name="Kim H."/>
            <person name="Gan S."/>
            <person name="Zhao Y."/>
            <person name="Li J."/>
            <person name="Yi K."/>
            <person name="Feng H."/>
            <person name="Zhu P."/>
            <person name="Li B."/>
            <person name="Liu Q."/>
            <person name="Fairley S."/>
            <person name="Magor K.E."/>
            <person name="Du Z."/>
            <person name="Hu X."/>
            <person name="Goodman L."/>
            <person name="Tafer H."/>
            <person name="Vignal A."/>
            <person name="Lee T."/>
            <person name="Kim K.W."/>
            <person name="Sheng Z."/>
            <person name="An Y."/>
            <person name="Searle S."/>
            <person name="Herrero J."/>
            <person name="Groenen M.A."/>
            <person name="Crooijmans R.P."/>
            <person name="Faraut T."/>
            <person name="Cai Q."/>
            <person name="Webster R.G."/>
            <person name="Aldridge J.R."/>
            <person name="Warren W.C."/>
            <person name="Bartschat S."/>
            <person name="Kehr S."/>
            <person name="Marz M."/>
            <person name="Stadler P.F."/>
            <person name="Smith J."/>
            <person name="Kraus R.H."/>
            <person name="Zhao Y."/>
            <person name="Ren L."/>
            <person name="Fei J."/>
            <person name="Morisson M."/>
            <person name="Kaiser P."/>
            <person name="Griffin D.K."/>
            <person name="Rao M."/>
            <person name="Pitel F."/>
            <person name="Wang J."/>
            <person name="Li N."/>
        </authorList>
    </citation>
    <scope>NUCLEOTIDE SEQUENCE [LARGE SCALE GENOMIC DNA]</scope>
</reference>
<feature type="chain" id="PRO_5004344951" evidence="1">
    <location>
        <begin position="17"/>
        <end position="196"/>
    </location>
</feature>
<keyword evidence="3" id="KW-1185">Reference proteome</keyword>
<dbReference type="Proteomes" id="UP000296049">
    <property type="component" value="Unassembled WGS sequence"/>
</dbReference>
<evidence type="ECO:0000313" key="2">
    <source>
        <dbReference type="EMBL" id="EOB07285.1"/>
    </source>
</evidence>
<evidence type="ECO:0000313" key="3">
    <source>
        <dbReference type="Proteomes" id="UP000296049"/>
    </source>
</evidence>
<protein>
    <submittedName>
        <fullName evidence="2">Uncharacterized protein</fullName>
    </submittedName>
</protein>
<dbReference type="AlphaFoldDB" id="R0LZM2"/>
<accession>R0LZM2</accession>
<name>R0LZM2_ANAPL</name>
<organism evidence="2 3">
    <name type="scientific">Anas platyrhynchos</name>
    <name type="common">Mallard</name>
    <name type="synonym">Anas boschas</name>
    <dbReference type="NCBI Taxonomy" id="8839"/>
    <lineage>
        <taxon>Eukaryota</taxon>
        <taxon>Metazoa</taxon>
        <taxon>Chordata</taxon>
        <taxon>Craniata</taxon>
        <taxon>Vertebrata</taxon>
        <taxon>Euteleostomi</taxon>
        <taxon>Archelosauria</taxon>
        <taxon>Archosauria</taxon>
        <taxon>Dinosauria</taxon>
        <taxon>Saurischia</taxon>
        <taxon>Theropoda</taxon>
        <taxon>Coelurosauria</taxon>
        <taxon>Aves</taxon>
        <taxon>Neognathae</taxon>
        <taxon>Galloanserae</taxon>
        <taxon>Anseriformes</taxon>
        <taxon>Anatidae</taxon>
        <taxon>Anatinae</taxon>
        <taxon>Anas</taxon>
    </lineage>
</organism>
<sequence>MSWWFALLPPWQRGAWVGLQGHQSCGGDTATRVGLLLQGHAEEMDDQLIRGSVDQLLLKCVVLFRTSMWSKENEGLCRCASSAVLPERRSMRDRARSADRFDCSSKKLVGWRTRPATAFLVVTIAFEGVEKAQHGKCLWTSKFQALRGVSEGQEEVETSKFGTCSFDDVVRLGSRDEKESWEARTLTPCSGTQGAG</sequence>